<accession>A0ABW2MRC4</accession>
<evidence type="ECO:0000259" key="3">
    <source>
        <dbReference type="Pfam" id="PF18962"/>
    </source>
</evidence>
<proteinExistence type="predicted"/>
<dbReference type="InterPro" id="IPR036691">
    <property type="entry name" value="Endo/exonu/phosph_ase_sf"/>
</dbReference>
<reference evidence="5" key="1">
    <citation type="journal article" date="2019" name="Int. J. Syst. Evol. Microbiol.">
        <title>The Global Catalogue of Microorganisms (GCM) 10K type strain sequencing project: providing services to taxonomists for standard genome sequencing and annotation.</title>
        <authorList>
            <consortium name="The Broad Institute Genomics Platform"/>
            <consortium name="The Broad Institute Genome Sequencing Center for Infectious Disease"/>
            <person name="Wu L."/>
            <person name="Ma J."/>
        </authorList>
    </citation>
    <scope>NUCLEOTIDE SEQUENCE [LARGE SCALE GENOMIC DNA]</scope>
    <source>
        <strain evidence="5">CGMCC 1.16306</strain>
    </source>
</reference>
<dbReference type="SUPFAM" id="SSF56219">
    <property type="entry name" value="DNase I-like"/>
    <property type="match status" value="1"/>
</dbReference>
<dbReference type="NCBIfam" id="TIGR04183">
    <property type="entry name" value="Por_Secre_tail"/>
    <property type="match status" value="1"/>
</dbReference>
<dbReference type="Proteomes" id="UP001596415">
    <property type="component" value="Unassembled WGS sequence"/>
</dbReference>
<dbReference type="Gene3D" id="3.60.10.10">
    <property type="entry name" value="Endonuclease/exonuclease/phosphatase"/>
    <property type="match status" value="1"/>
</dbReference>
<gene>
    <name evidence="4" type="ORF">ACFQO1_07030</name>
</gene>
<name>A0ABW2MRC4_9FLAO</name>
<protein>
    <submittedName>
        <fullName evidence="4">T9SS type A sorting domain-containing protein</fullName>
    </submittedName>
</protein>
<dbReference type="RefSeq" id="WP_380217280.1">
    <property type="nucleotide sequence ID" value="NZ_JBHTBN010000003.1"/>
</dbReference>
<keyword evidence="1 2" id="KW-0732">Signal</keyword>
<feature type="domain" description="Secretion system C-terminal sorting" evidence="3">
    <location>
        <begin position="348"/>
        <end position="410"/>
    </location>
</feature>
<dbReference type="Pfam" id="PF18962">
    <property type="entry name" value="Por_Secre_tail"/>
    <property type="match status" value="1"/>
</dbReference>
<evidence type="ECO:0000313" key="5">
    <source>
        <dbReference type="Proteomes" id="UP001596415"/>
    </source>
</evidence>
<sequence length="415" mass="46330">MLKNILVISIVFVGFQASAQETIKTMFYNLLEYPSASSVNRDQTLQSIIDTYEPDIFMVCELESQQGADLILNVSLNDEGANYTAFPFIENTSGEADLQQLLFYRSNMFTVETSEIIATDVRDINRYQLKLNTADGATDPVLLDFYVAHLKSSQGSSNEAQRLDMVTEFTNTLSNLDPNSFVFFAGDLNFYDAGEPGYIELLDDTNAIRLVDPIDMPGDWNNNEAFQAIHTQSTRISSGGFGAGAGGGMDDRFDFILISENMLTNPVMRYVPDTYKSYGNNGNCYNLDVRDPGCTGEFSQELRNNIYSMSDHLPVVMELETNKQIILATEEFEVTEAVFQLEKTIVSEALELTFAQTPDTAVTIEIYNTLGQKVLIETSQNQTSVFINVSSLAEGVYYLKTNLNTTQTIKFLKIS</sequence>
<organism evidence="4 5">
    <name type="scientific">Jejudonia soesokkakensis</name>
    <dbReference type="NCBI Taxonomy" id="1323432"/>
    <lineage>
        <taxon>Bacteria</taxon>
        <taxon>Pseudomonadati</taxon>
        <taxon>Bacteroidota</taxon>
        <taxon>Flavobacteriia</taxon>
        <taxon>Flavobacteriales</taxon>
        <taxon>Flavobacteriaceae</taxon>
        <taxon>Jejudonia</taxon>
    </lineage>
</organism>
<dbReference type="EMBL" id="JBHTBN010000003">
    <property type="protein sequence ID" value="MFC7357434.1"/>
    <property type="molecule type" value="Genomic_DNA"/>
</dbReference>
<dbReference type="InterPro" id="IPR026444">
    <property type="entry name" value="Secre_tail"/>
</dbReference>
<keyword evidence="5" id="KW-1185">Reference proteome</keyword>
<comment type="caution">
    <text evidence="4">The sequence shown here is derived from an EMBL/GenBank/DDBJ whole genome shotgun (WGS) entry which is preliminary data.</text>
</comment>
<feature type="chain" id="PRO_5046557801" evidence="2">
    <location>
        <begin position="20"/>
        <end position="415"/>
    </location>
</feature>
<feature type="signal peptide" evidence="2">
    <location>
        <begin position="1"/>
        <end position="19"/>
    </location>
</feature>
<evidence type="ECO:0000256" key="1">
    <source>
        <dbReference type="ARBA" id="ARBA00022729"/>
    </source>
</evidence>
<evidence type="ECO:0000256" key="2">
    <source>
        <dbReference type="SAM" id="SignalP"/>
    </source>
</evidence>
<evidence type="ECO:0000313" key="4">
    <source>
        <dbReference type="EMBL" id="MFC7357434.1"/>
    </source>
</evidence>